<reference evidence="1 2" key="1">
    <citation type="submission" date="2012-04" db="EMBL/GenBank/DDBJ databases">
        <title>The Genome Sequence of Afipia broomeae ATCC 49717.</title>
        <authorList>
            <consortium name="The Broad Institute Genome Sequencing Platform"/>
            <person name="Earl A."/>
            <person name="Ward D."/>
            <person name="Feldgarden M."/>
            <person name="Gevers D."/>
            <person name="Huys G."/>
            <person name="Walker B."/>
            <person name="Young S.K."/>
            <person name="Zeng Q."/>
            <person name="Gargeya S."/>
            <person name="Fitzgerald M."/>
            <person name="Haas B."/>
            <person name="Abouelleil A."/>
            <person name="Alvarado L."/>
            <person name="Arachchi H.M."/>
            <person name="Berlin A."/>
            <person name="Chapman S.B."/>
            <person name="Goldberg J."/>
            <person name="Griggs A."/>
            <person name="Gujja S."/>
            <person name="Hansen M."/>
            <person name="Howarth C."/>
            <person name="Imamovic A."/>
            <person name="Larimer J."/>
            <person name="McCowen C."/>
            <person name="Montmayeur A."/>
            <person name="Murphy C."/>
            <person name="Neiman D."/>
            <person name="Pearson M."/>
            <person name="Priest M."/>
            <person name="Roberts A."/>
            <person name="Saif S."/>
            <person name="Shea T."/>
            <person name="Sisk P."/>
            <person name="Sykes S."/>
            <person name="Wortman J."/>
            <person name="Nusbaum C."/>
            <person name="Birren B."/>
        </authorList>
    </citation>
    <scope>NUCLEOTIDE SEQUENCE [LARGE SCALE GENOMIC DNA]</scope>
    <source>
        <strain evidence="1 2">ATCC 49717</strain>
    </source>
</reference>
<dbReference type="Proteomes" id="UP000001096">
    <property type="component" value="Unassembled WGS sequence"/>
</dbReference>
<keyword evidence="2" id="KW-1185">Reference proteome</keyword>
<organism evidence="1 2">
    <name type="scientific">Afipia broomeae ATCC 49717</name>
    <dbReference type="NCBI Taxonomy" id="883078"/>
    <lineage>
        <taxon>Bacteria</taxon>
        <taxon>Pseudomonadati</taxon>
        <taxon>Pseudomonadota</taxon>
        <taxon>Alphaproteobacteria</taxon>
        <taxon>Hyphomicrobiales</taxon>
        <taxon>Nitrobacteraceae</taxon>
        <taxon>Afipia</taxon>
    </lineage>
</organism>
<gene>
    <name evidence="1" type="ORF">HMPREF9695_01361</name>
</gene>
<evidence type="ECO:0000313" key="2">
    <source>
        <dbReference type="Proteomes" id="UP000001096"/>
    </source>
</evidence>
<name>K8PNB8_9BRAD</name>
<sequence length="66" mass="6934">MVSKERRYRDTFCSAFANFSPAIPQTALSTSSAWIGAIDAGVCQGDSVNKGRVGLTAIPGSNRRAA</sequence>
<protein>
    <submittedName>
        <fullName evidence="1">Uncharacterized protein</fullName>
    </submittedName>
</protein>
<proteinExistence type="predicted"/>
<dbReference type="EMBL" id="AGWX01000001">
    <property type="protein sequence ID" value="EKS42269.1"/>
    <property type="molecule type" value="Genomic_DNA"/>
</dbReference>
<comment type="caution">
    <text evidence="1">The sequence shown here is derived from an EMBL/GenBank/DDBJ whole genome shotgun (WGS) entry which is preliminary data.</text>
</comment>
<accession>K8PNB8</accession>
<evidence type="ECO:0000313" key="1">
    <source>
        <dbReference type="EMBL" id="EKS42269.1"/>
    </source>
</evidence>
<dbReference type="HOGENOM" id="CLU_2821507_0_0_5"/>
<dbReference type="AlphaFoldDB" id="K8PNB8"/>